<accession>A0A5N5GCC1</accession>
<comment type="caution">
    <text evidence="1">The sequence shown here is derived from an EMBL/GenBank/DDBJ whole genome shotgun (WGS) entry which is preliminary data.</text>
</comment>
<evidence type="ECO:0000313" key="1">
    <source>
        <dbReference type="EMBL" id="KAB2611170.1"/>
    </source>
</evidence>
<keyword evidence="2" id="KW-1185">Reference proteome</keyword>
<name>A0A5N5GCC1_9ROSA</name>
<reference evidence="2" key="2">
    <citation type="submission" date="2019-10" db="EMBL/GenBank/DDBJ databases">
        <title>A de novo genome assembly of a pear dwarfing rootstock.</title>
        <authorList>
            <person name="Wang F."/>
            <person name="Wang J."/>
            <person name="Li S."/>
            <person name="Zhang Y."/>
            <person name="Fang M."/>
            <person name="Ma L."/>
            <person name="Zhao Y."/>
            <person name="Jiang S."/>
        </authorList>
    </citation>
    <scope>NUCLEOTIDE SEQUENCE [LARGE SCALE GENOMIC DNA]</scope>
</reference>
<evidence type="ECO:0000313" key="2">
    <source>
        <dbReference type="Proteomes" id="UP000327157"/>
    </source>
</evidence>
<protein>
    <submittedName>
        <fullName evidence="1">Proteasome subunit beta type-2-A-like</fullName>
    </submittedName>
</protein>
<keyword evidence="1" id="KW-0647">Proteasome</keyword>
<dbReference type="EMBL" id="SMOL01000487">
    <property type="protein sequence ID" value="KAB2611170.1"/>
    <property type="molecule type" value="Genomic_DNA"/>
</dbReference>
<dbReference type="AlphaFoldDB" id="A0A5N5GCC1"/>
<dbReference type="Proteomes" id="UP000327157">
    <property type="component" value="Chromosome 17"/>
</dbReference>
<dbReference type="GO" id="GO:0000502">
    <property type="term" value="C:proteasome complex"/>
    <property type="evidence" value="ECO:0007669"/>
    <property type="project" value="UniProtKB-KW"/>
</dbReference>
<gene>
    <name evidence="1" type="ORF">D8674_019202</name>
</gene>
<reference evidence="1 2" key="3">
    <citation type="submission" date="2019-11" db="EMBL/GenBank/DDBJ databases">
        <title>A de novo genome assembly of a pear dwarfing rootstock.</title>
        <authorList>
            <person name="Wang F."/>
            <person name="Wang J."/>
            <person name="Li S."/>
            <person name="Zhang Y."/>
            <person name="Fang M."/>
            <person name="Ma L."/>
            <person name="Zhao Y."/>
            <person name="Jiang S."/>
        </authorList>
    </citation>
    <scope>NUCLEOTIDE SEQUENCE [LARGE SCALE GENOMIC DNA]</scope>
    <source>
        <strain evidence="1">S2</strain>
        <tissue evidence="1">Leaf</tissue>
    </source>
</reference>
<organism evidence="1 2">
    <name type="scientific">Pyrus ussuriensis x Pyrus communis</name>
    <dbReference type="NCBI Taxonomy" id="2448454"/>
    <lineage>
        <taxon>Eukaryota</taxon>
        <taxon>Viridiplantae</taxon>
        <taxon>Streptophyta</taxon>
        <taxon>Embryophyta</taxon>
        <taxon>Tracheophyta</taxon>
        <taxon>Spermatophyta</taxon>
        <taxon>Magnoliopsida</taxon>
        <taxon>eudicotyledons</taxon>
        <taxon>Gunneridae</taxon>
        <taxon>Pentapetalae</taxon>
        <taxon>rosids</taxon>
        <taxon>fabids</taxon>
        <taxon>Rosales</taxon>
        <taxon>Rosaceae</taxon>
        <taxon>Amygdaloideae</taxon>
        <taxon>Maleae</taxon>
        <taxon>Pyrus</taxon>
    </lineage>
</organism>
<sequence>MARGSNLTQIDDSSLLYVLRELNPINGHAASCNGLLDVKHHNSVCFAQQRSHCLPNRR</sequence>
<proteinExistence type="predicted"/>
<reference evidence="1 2" key="1">
    <citation type="submission" date="2019-09" db="EMBL/GenBank/DDBJ databases">
        <authorList>
            <person name="Ou C."/>
        </authorList>
    </citation>
    <scope>NUCLEOTIDE SEQUENCE [LARGE SCALE GENOMIC DNA]</scope>
    <source>
        <strain evidence="1">S2</strain>
        <tissue evidence="1">Leaf</tissue>
    </source>
</reference>